<accession>A0A1W6YSK8</accession>
<proteinExistence type="predicted"/>
<keyword evidence="2" id="KW-0479">Metal-binding</keyword>
<protein>
    <submittedName>
        <fullName evidence="6">Deacylase</fullName>
    </submittedName>
</protein>
<dbReference type="InterPro" id="IPR055438">
    <property type="entry name" value="AstE_AspA_cat"/>
</dbReference>
<dbReference type="Pfam" id="PF24827">
    <property type="entry name" value="AstE_AspA_cat"/>
    <property type="match status" value="1"/>
</dbReference>
<dbReference type="PANTHER" id="PTHR37326:SF1">
    <property type="entry name" value="BLL3975 PROTEIN"/>
    <property type="match status" value="1"/>
</dbReference>
<dbReference type="AlphaFoldDB" id="A0A1W6YSK8"/>
<evidence type="ECO:0000313" key="6">
    <source>
        <dbReference type="EMBL" id="ARP83981.1"/>
    </source>
</evidence>
<dbReference type="GO" id="GO:0046872">
    <property type="term" value="F:metal ion binding"/>
    <property type="evidence" value="ECO:0007669"/>
    <property type="project" value="UniProtKB-KW"/>
</dbReference>
<keyword evidence="3" id="KW-0378">Hydrolase</keyword>
<evidence type="ECO:0000256" key="1">
    <source>
        <dbReference type="ARBA" id="ARBA00001947"/>
    </source>
</evidence>
<dbReference type="GO" id="GO:0016788">
    <property type="term" value="F:hydrolase activity, acting on ester bonds"/>
    <property type="evidence" value="ECO:0007669"/>
    <property type="project" value="InterPro"/>
</dbReference>
<evidence type="ECO:0000256" key="2">
    <source>
        <dbReference type="ARBA" id="ARBA00022723"/>
    </source>
</evidence>
<gene>
    <name evidence="6" type="ORF">CAL12_26310</name>
</gene>
<keyword evidence="7" id="KW-1185">Reference proteome</keyword>
<dbReference type="CDD" id="cd06252">
    <property type="entry name" value="M14_ASTE_ASPA-like"/>
    <property type="match status" value="1"/>
</dbReference>
<dbReference type="KEGG" id="bgv:CAL12_26310"/>
<evidence type="ECO:0000313" key="7">
    <source>
        <dbReference type="Proteomes" id="UP000194151"/>
    </source>
</evidence>
<dbReference type="GO" id="GO:0016811">
    <property type="term" value="F:hydrolase activity, acting on carbon-nitrogen (but not peptide) bonds, in linear amides"/>
    <property type="evidence" value="ECO:0007669"/>
    <property type="project" value="InterPro"/>
</dbReference>
<sequence>MVKQSDTTAQAGTADRQPVANPIKCEIDLDAAGKQVGFLRLPHSVHRSAYGWLPIPIASIRNGTGPTVIISAGTHGDEYEGQIIVSRLIREIEPETVTGQLILLPMANAPAAEAGMRTSPIDNGNLNRLYPGDPAGTPSQVIAHYIEHVLLARAQYMVDLHSGGTSLQYDGANMMGLEPRDAEEETHVIGLLKAFGLPKAFLYQPNAVNVTAAARRQGAICFLTELGGGGNVDPALVGQGMQGLLHLLGYMGVLHGDMVPAAPPAQARLMTIDRSAHYVYAYDNGICEPLVALGAKVRKGQPAALIHFPDTPLRPPQTVYFPGDGEVVCKRALAMVRRGDCIFQMASERRPLV</sequence>
<dbReference type="Proteomes" id="UP000194151">
    <property type="component" value="Chromosome"/>
</dbReference>
<dbReference type="EMBL" id="CP021108">
    <property type="protein sequence ID" value="ARP83981.1"/>
    <property type="molecule type" value="Genomic_DNA"/>
</dbReference>
<dbReference type="SUPFAM" id="SSF53187">
    <property type="entry name" value="Zn-dependent exopeptidases"/>
    <property type="match status" value="1"/>
</dbReference>
<name>A0A1W6YSK8_9BORD</name>
<dbReference type="RefSeq" id="WP_086067302.1">
    <property type="nucleotide sequence ID" value="NZ_CP021108.1"/>
</dbReference>
<keyword evidence="4" id="KW-0862">Zinc</keyword>
<dbReference type="PANTHER" id="PTHR37326">
    <property type="entry name" value="BLL3975 PROTEIN"/>
    <property type="match status" value="1"/>
</dbReference>
<comment type="cofactor">
    <cofactor evidence="1">
        <name>Zn(2+)</name>
        <dbReference type="ChEBI" id="CHEBI:29105"/>
    </cofactor>
</comment>
<organism evidence="6 7">
    <name type="scientific">Bordetella genomosp. 8</name>
    <dbReference type="NCBI Taxonomy" id="1416806"/>
    <lineage>
        <taxon>Bacteria</taxon>
        <taxon>Pseudomonadati</taxon>
        <taxon>Pseudomonadota</taxon>
        <taxon>Betaproteobacteria</taxon>
        <taxon>Burkholderiales</taxon>
        <taxon>Alcaligenaceae</taxon>
        <taxon>Bordetella</taxon>
    </lineage>
</organism>
<reference evidence="6 7" key="1">
    <citation type="submission" date="2017-05" db="EMBL/GenBank/DDBJ databases">
        <title>Complete and WGS of Bordetella genogroups.</title>
        <authorList>
            <person name="Spilker T."/>
            <person name="LiPuma J."/>
        </authorList>
    </citation>
    <scope>NUCLEOTIDE SEQUENCE [LARGE SCALE GENOMIC DNA]</scope>
    <source>
        <strain evidence="6 7">AU19157</strain>
    </source>
</reference>
<dbReference type="STRING" id="1416806.CAL12_26310"/>
<dbReference type="InterPro" id="IPR053138">
    <property type="entry name" value="N-alpha-Ac-DABA_deacetylase"/>
</dbReference>
<evidence type="ECO:0000256" key="4">
    <source>
        <dbReference type="ARBA" id="ARBA00022833"/>
    </source>
</evidence>
<feature type="domain" description="Succinylglutamate desuccinylase/Aspartoacylase catalytic" evidence="5">
    <location>
        <begin position="65"/>
        <end position="248"/>
    </location>
</feature>
<dbReference type="PIRSF" id="PIRSF039012">
    <property type="entry name" value="ASP"/>
    <property type="match status" value="1"/>
</dbReference>
<evidence type="ECO:0000256" key="3">
    <source>
        <dbReference type="ARBA" id="ARBA00022801"/>
    </source>
</evidence>
<dbReference type="OrthoDB" id="9782876at2"/>
<evidence type="ECO:0000259" key="5">
    <source>
        <dbReference type="Pfam" id="PF24827"/>
    </source>
</evidence>
<dbReference type="Gene3D" id="3.40.630.10">
    <property type="entry name" value="Zn peptidases"/>
    <property type="match status" value="1"/>
</dbReference>
<dbReference type="InterPro" id="IPR043795">
    <property type="entry name" value="N-alpha-Ac-DABA-like"/>
</dbReference>